<dbReference type="AlphaFoldDB" id="A0A1G1VQE3"/>
<dbReference type="InterPro" id="IPR013321">
    <property type="entry name" value="Arc_rbn_hlx_hlx"/>
</dbReference>
<gene>
    <name evidence="1" type="ORF">A2784_02750</name>
</gene>
<proteinExistence type="predicted"/>
<organism evidence="1 2">
    <name type="scientific">Candidatus Chisholmbacteria bacterium RIFCSPHIGHO2_01_FULL_48_12</name>
    <dbReference type="NCBI Taxonomy" id="1797589"/>
    <lineage>
        <taxon>Bacteria</taxon>
        <taxon>Candidatus Chisholmiibacteriota</taxon>
    </lineage>
</organism>
<dbReference type="Proteomes" id="UP000177324">
    <property type="component" value="Unassembled WGS sequence"/>
</dbReference>
<sequence>MSNTQRLTISLPDYLYQELQTYAPKRQVSRFVAEAVEEKILDKKIPTDPIEDFIAFRDKLPKFTTKQILKAIHQGRT</sequence>
<evidence type="ECO:0000313" key="2">
    <source>
        <dbReference type="Proteomes" id="UP000177324"/>
    </source>
</evidence>
<dbReference type="EMBL" id="MHCH01000025">
    <property type="protein sequence ID" value="OGY17447.1"/>
    <property type="molecule type" value="Genomic_DNA"/>
</dbReference>
<name>A0A1G1VQE3_9BACT</name>
<dbReference type="GO" id="GO:0006355">
    <property type="term" value="P:regulation of DNA-templated transcription"/>
    <property type="evidence" value="ECO:0007669"/>
    <property type="project" value="InterPro"/>
</dbReference>
<reference evidence="1 2" key="1">
    <citation type="journal article" date="2016" name="Nat. Commun.">
        <title>Thousands of microbial genomes shed light on interconnected biogeochemical processes in an aquifer system.</title>
        <authorList>
            <person name="Anantharaman K."/>
            <person name="Brown C.T."/>
            <person name="Hug L.A."/>
            <person name="Sharon I."/>
            <person name="Castelle C.J."/>
            <person name="Probst A.J."/>
            <person name="Thomas B.C."/>
            <person name="Singh A."/>
            <person name="Wilkins M.J."/>
            <person name="Karaoz U."/>
            <person name="Brodie E.L."/>
            <person name="Williams K.H."/>
            <person name="Hubbard S.S."/>
            <person name="Banfield J.F."/>
        </authorList>
    </citation>
    <scope>NUCLEOTIDE SEQUENCE [LARGE SCALE GENOMIC DNA]</scope>
</reference>
<evidence type="ECO:0008006" key="3">
    <source>
        <dbReference type="Google" id="ProtNLM"/>
    </source>
</evidence>
<accession>A0A1G1VQE3</accession>
<comment type="caution">
    <text evidence="1">The sequence shown here is derived from an EMBL/GenBank/DDBJ whole genome shotgun (WGS) entry which is preliminary data.</text>
</comment>
<dbReference type="Gene3D" id="1.10.1220.10">
    <property type="entry name" value="Met repressor-like"/>
    <property type="match status" value="1"/>
</dbReference>
<evidence type="ECO:0000313" key="1">
    <source>
        <dbReference type="EMBL" id="OGY17447.1"/>
    </source>
</evidence>
<dbReference type="STRING" id="1797589.A2784_02750"/>
<protein>
    <recommendedName>
        <fullName evidence="3">CopG family transcriptional regulator</fullName>
    </recommendedName>
</protein>